<sequence>MNRKVGEIRYFFNNGIRMEWIGIIAASLTTISFLPQAIKTVKDKDTSGISLGMYSSFTLGVFLWLIYGFMQQDMPIIGANMITLVFASIILIMKIKYK</sequence>
<dbReference type="InterPro" id="IPR006603">
    <property type="entry name" value="PQ-loop_rpt"/>
</dbReference>
<comment type="subcellular location">
    <subcellularLocation>
        <location evidence="1">Membrane</location>
        <topology evidence="1">Multi-pass membrane protein</topology>
    </subcellularLocation>
</comment>
<gene>
    <name evidence="6" type="ORF">BY453_10875</name>
</gene>
<dbReference type="Pfam" id="PF04193">
    <property type="entry name" value="PQ-loop"/>
    <property type="match status" value="1"/>
</dbReference>
<dbReference type="NCBIfam" id="NF037968">
    <property type="entry name" value="SemiSWEET_2"/>
    <property type="match status" value="1"/>
</dbReference>
<dbReference type="Proteomes" id="UP000295758">
    <property type="component" value="Unassembled WGS sequence"/>
</dbReference>
<organism evidence="6 7">
    <name type="scientific">Halanaerobium congolense</name>
    <dbReference type="NCBI Taxonomy" id="54121"/>
    <lineage>
        <taxon>Bacteria</taxon>
        <taxon>Bacillati</taxon>
        <taxon>Bacillota</taxon>
        <taxon>Clostridia</taxon>
        <taxon>Halanaerobiales</taxon>
        <taxon>Halanaerobiaceae</taxon>
        <taxon>Halanaerobium</taxon>
    </lineage>
</organism>
<evidence type="ECO:0000256" key="2">
    <source>
        <dbReference type="ARBA" id="ARBA00022692"/>
    </source>
</evidence>
<reference evidence="6 7" key="1">
    <citation type="submission" date="2019-03" db="EMBL/GenBank/DDBJ databases">
        <title>Deep subsurface shale carbon reservoir microbial communities from Ohio and West Virginia, USA.</title>
        <authorList>
            <person name="Wrighton K."/>
        </authorList>
    </citation>
    <scope>NUCLEOTIDE SEQUENCE [LARGE SCALE GENOMIC DNA]</scope>
    <source>
        <strain evidence="6 7">UTICA-S4D12</strain>
    </source>
</reference>
<evidence type="ECO:0000313" key="7">
    <source>
        <dbReference type="Proteomes" id="UP000295758"/>
    </source>
</evidence>
<evidence type="ECO:0000313" key="6">
    <source>
        <dbReference type="EMBL" id="TDS32282.1"/>
    </source>
</evidence>
<dbReference type="GO" id="GO:0051119">
    <property type="term" value="F:sugar transmembrane transporter activity"/>
    <property type="evidence" value="ECO:0007669"/>
    <property type="project" value="InterPro"/>
</dbReference>
<evidence type="ECO:0000256" key="4">
    <source>
        <dbReference type="ARBA" id="ARBA00023136"/>
    </source>
</evidence>
<name>A0A4R7EAK7_9FIRM</name>
<keyword evidence="4 5" id="KW-0472">Membrane</keyword>
<evidence type="ECO:0000256" key="1">
    <source>
        <dbReference type="ARBA" id="ARBA00004141"/>
    </source>
</evidence>
<dbReference type="Gene3D" id="1.20.1280.290">
    <property type="match status" value="1"/>
</dbReference>
<feature type="transmembrane region" description="Helical" evidence="5">
    <location>
        <begin position="76"/>
        <end position="93"/>
    </location>
</feature>
<evidence type="ECO:0000256" key="5">
    <source>
        <dbReference type="SAM" id="Phobius"/>
    </source>
</evidence>
<keyword evidence="2 5" id="KW-0812">Transmembrane</keyword>
<accession>A0A4R7EAK7</accession>
<dbReference type="GO" id="GO:0016020">
    <property type="term" value="C:membrane"/>
    <property type="evidence" value="ECO:0007669"/>
    <property type="project" value="UniProtKB-SubCell"/>
</dbReference>
<protein>
    <submittedName>
        <fullName evidence="6">MtN3 and saliva related transmembrane protein</fullName>
    </submittedName>
</protein>
<comment type="caution">
    <text evidence="6">The sequence shown here is derived from an EMBL/GenBank/DDBJ whole genome shotgun (WGS) entry which is preliminary data.</text>
</comment>
<feature type="transmembrane region" description="Helical" evidence="5">
    <location>
        <begin position="50"/>
        <end position="70"/>
    </location>
</feature>
<dbReference type="EMBL" id="SOAA01000008">
    <property type="protein sequence ID" value="TDS32282.1"/>
    <property type="molecule type" value="Genomic_DNA"/>
</dbReference>
<evidence type="ECO:0000256" key="3">
    <source>
        <dbReference type="ARBA" id="ARBA00022989"/>
    </source>
</evidence>
<proteinExistence type="predicted"/>
<dbReference type="RefSeq" id="WP_243833259.1">
    <property type="nucleotide sequence ID" value="NZ_SOAA01000008.1"/>
</dbReference>
<feature type="transmembrane region" description="Helical" evidence="5">
    <location>
        <begin position="20"/>
        <end position="38"/>
    </location>
</feature>
<dbReference type="InterPro" id="IPR047662">
    <property type="entry name" value="SemiSWEET"/>
</dbReference>
<keyword evidence="3 5" id="KW-1133">Transmembrane helix</keyword>
<dbReference type="AlphaFoldDB" id="A0A4R7EAK7"/>